<feature type="region of interest" description="Disordered" evidence="2">
    <location>
        <begin position="406"/>
        <end position="429"/>
    </location>
</feature>
<feature type="compositionally biased region" description="Low complexity" evidence="2">
    <location>
        <begin position="926"/>
        <end position="958"/>
    </location>
</feature>
<accession>A0A078AIH6</accession>
<feature type="compositionally biased region" description="Polar residues" evidence="2">
    <location>
        <begin position="284"/>
        <end position="298"/>
    </location>
</feature>
<feature type="compositionally biased region" description="Low complexity" evidence="2">
    <location>
        <begin position="413"/>
        <end position="429"/>
    </location>
</feature>
<evidence type="ECO:0000256" key="1">
    <source>
        <dbReference type="SAM" id="Coils"/>
    </source>
</evidence>
<gene>
    <name evidence="3" type="primary">Contig4839.g5176</name>
    <name evidence="3" type="ORF">STYLEM_11044</name>
</gene>
<name>A0A078AIH6_STYLE</name>
<feature type="compositionally biased region" description="Basic and acidic residues" evidence="2">
    <location>
        <begin position="533"/>
        <end position="551"/>
    </location>
</feature>
<feature type="compositionally biased region" description="Basic residues" evidence="2">
    <location>
        <begin position="1"/>
        <end position="11"/>
    </location>
</feature>
<protein>
    <submittedName>
        <fullName evidence="3">Uncharacterized protein</fullName>
    </submittedName>
</protein>
<evidence type="ECO:0000256" key="2">
    <source>
        <dbReference type="SAM" id="MobiDB-lite"/>
    </source>
</evidence>
<proteinExistence type="predicted"/>
<feature type="region of interest" description="Disordered" evidence="2">
    <location>
        <begin position="694"/>
        <end position="731"/>
    </location>
</feature>
<feature type="compositionally biased region" description="Low complexity" evidence="2">
    <location>
        <begin position="274"/>
        <end position="283"/>
    </location>
</feature>
<feature type="compositionally biased region" description="Polar residues" evidence="2">
    <location>
        <begin position="694"/>
        <end position="716"/>
    </location>
</feature>
<feature type="region of interest" description="Disordered" evidence="2">
    <location>
        <begin position="1"/>
        <end position="38"/>
    </location>
</feature>
<dbReference type="InParanoid" id="A0A078AIH6"/>
<sequence>MSFAIPKRKRQITIQATSGQPSQRATSQTKGEQQNYGLNKSQEMKKGMTKNLLGSTSTNNLELNQLQTFDDTYQNPVQIVQANLTSKNVEQIVGQKLQKVMDRIGYLEDALSRVELQQDSMRPVFKMIESQNSGLKSGGVGGPTNINQISIIQNNKKGFNNKENGSNASSFISQANATLLEKLTKVGNINIPNISQDSSLMINQQLQFNPSLSKDDIEKMIATHIEPIKAESQNLNKQISDNIENLLNQIENIRQDVMRMQDISNANTVKQLQQQQMQQYQQLTSSPKPNNLSPRNSNNELASFKAQFADQLHFFKSKLDLLLTKVDSMDNSYDKRISNLEAVVTPILAQEKSLQPSQIQSFINQEFQTLINSQAIQSLIDERIRQPLAEKERQLSLIEKEITQLKSRDSSYNSNANKSTTLTTKTNNNSMVQLNVQNNTQIVQNTTANITQTHQQQQLANAIKVTNCGGMNAKRSANSVGHQSNHSNGSNGASNAQNHNSNSSVSHQKLANSFNTHNSNNSSQNGLNNNASSHRDDTGKQTSNKCKDSANHNHSSTGKDANFIAQQVQQQQKQQISQHIKKVQVFNNDLREHLEELESYILNTSETINERLEDIHRQMGDLHNEIYANIDLVKEKKRLNAPDTNQFVKILGEDVKQFIQCMRDEIEQVILSINERDEKCKIDMNRIDSKINQSESLKQQIQQIPTQNKTSSPTRYQQHSQNSNQFSSIDSLGSLLTPTERKEIQKIDAFKEHTLALQRHMDNTSSYLQKEVVSVDSKIEQAKGILFKELSIDLSEQAEVSANATHHIEKEIQEVEEEQYEDEDDLIMQQQQQMLQNQEDRDEDDDIDDLDMEQDDGIEPIDEEDDDEGVETTGDYSHVDEVSKARQQQNFLRYSQQFNSNGSCGDLYPQQLQHQPMYNNLMSQKAHSSANNHHSNPNGNGSYQRNRAISQSNNNQNIPQSKASNSLATPINQQNNNNINQLQQPFYYQSNSVNTNSSPRYYPNQIEVYDQDHENEDEDGEHGTHQMTLQQQFMVDDYGEELDNEIINHDASINNNNNNLGLSQMLNSHNNNNNINLNSNVSGSSGLVHYTNNTKDSSAIVDESEPHRAQKSPGPGQNNANSHSQFNSQQMLRSSSKSGLPMPTKKYQSKY</sequence>
<feature type="compositionally biased region" description="Low complexity" evidence="2">
    <location>
        <begin position="717"/>
        <end position="728"/>
    </location>
</feature>
<feature type="compositionally biased region" description="Polar residues" evidence="2">
    <location>
        <begin position="1115"/>
        <end position="1138"/>
    </location>
</feature>
<feature type="compositionally biased region" description="Acidic residues" evidence="2">
    <location>
        <begin position="840"/>
        <end position="870"/>
    </location>
</feature>
<reference evidence="3 4" key="1">
    <citation type="submission" date="2014-06" db="EMBL/GenBank/DDBJ databases">
        <authorList>
            <person name="Swart Estienne"/>
        </authorList>
    </citation>
    <scope>NUCLEOTIDE SEQUENCE [LARGE SCALE GENOMIC DNA]</scope>
    <source>
        <strain evidence="3 4">130c</strain>
    </source>
</reference>
<dbReference type="Proteomes" id="UP000039865">
    <property type="component" value="Unassembled WGS sequence"/>
</dbReference>
<feature type="compositionally biased region" description="Polar residues" evidence="2">
    <location>
        <begin position="959"/>
        <end position="970"/>
    </location>
</feature>
<dbReference type="AlphaFoldDB" id="A0A078AIH6"/>
<keyword evidence="1" id="KW-0175">Coiled coil</keyword>
<feature type="compositionally biased region" description="Low complexity" evidence="2">
    <location>
        <begin position="478"/>
        <end position="532"/>
    </location>
</feature>
<feature type="region of interest" description="Disordered" evidence="2">
    <location>
        <begin position="274"/>
        <end position="298"/>
    </location>
</feature>
<keyword evidence="4" id="KW-1185">Reference proteome</keyword>
<feature type="region of interest" description="Disordered" evidence="2">
    <location>
        <begin position="473"/>
        <end position="558"/>
    </location>
</feature>
<organism evidence="3 4">
    <name type="scientific">Stylonychia lemnae</name>
    <name type="common">Ciliate</name>
    <dbReference type="NCBI Taxonomy" id="5949"/>
    <lineage>
        <taxon>Eukaryota</taxon>
        <taxon>Sar</taxon>
        <taxon>Alveolata</taxon>
        <taxon>Ciliophora</taxon>
        <taxon>Intramacronucleata</taxon>
        <taxon>Spirotrichea</taxon>
        <taxon>Stichotrichia</taxon>
        <taxon>Sporadotrichida</taxon>
        <taxon>Oxytrichidae</taxon>
        <taxon>Stylonychinae</taxon>
        <taxon>Stylonychia</taxon>
    </lineage>
</organism>
<feature type="region of interest" description="Disordered" evidence="2">
    <location>
        <begin position="832"/>
        <end position="880"/>
    </location>
</feature>
<dbReference type="EMBL" id="CCKQ01010499">
    <property type="protein sequence ID" value="CDW82019.1"/>
    <property type="molecule type" value="Genomic_DNA"/>
</dbReference>
<feature type="region of interest" description="Disordered" evidence="2">
    <location>
        <begin position="1101"/>
        <end position="1151"/>
    </location>
</feature>
<feature type="region of interest" description="Disordered" evidence="2">
    <location>
        <begin position="925"/>
        <end position="974"/>
    </location>
</feature>
<feature type="compositionally biased region" description="Polar residues" evidence="2">
    <location>
        <begin position="12"/>
        <end position="38"/>
    </location>
</feature>
<evidence type="ECO:0000313" key="4">
    <source>
        <dbReference type="Proteomes" id="UP000039865"/>
    </source>
</evidence>
<feature type="coiled-coil region" evidence="1">
    <location>
        <begin position="229"/>
        <end position="263"/>
    </location>
</feature>
<evidence type="ECO:0000313" key="3">
    <source>
        <dbReference type="EMBL" id="CDW82019.1"/>
    </source>
</evidence>